<name>A0ABW6GET2_9ACTN</name>
<sequence length="152" mass="15750">MESWGAETEVPCACGRRLQEAVGQAVRDGRLCWDAESRCPSCDGGGCLGFGYEDAPDWVRGPVLRQHGPVLVRLTGPAGAGRGAGLRVVRAAWPVTLPQAVDLVRRLAGEGLAGTPAEAAWLCGRLAGQGVPAETLPGAAGTAADWPWTLHA</sequence>
<reference evidence="1 2" key="1">
    <citation type="submission" date="2024-09" db="EMBL/GenBank/DDBJ databases">
        <title>The Natural Products Discovery Center: Release of the First 8490 Sequenced Strains for Exploring Actinobacteria Biosynthetic Diversity.</title>
        <authorList>
            <person name="Kalkreuter E."/>
            <person name="Kautsar S.A."/>
            <person name="Yang D."/>
            <person name="Bader C.D."/>
            <person name="Teijaro C.N."/>
            <person name="Fluegel L."/>
            <person name="Davis C.M."/>
            <person name="Simpson J.R."/>
            <person name="Lauterbach L."/>
            <person name="Steele A.D."/>
            <person name="Gui C."/>
            <person name="Meng S."/>
            <person name="Li G."/>
            <person name="Viehrig K."/>
            <person name="Ye F."/>
            <person name="Su P."/>
            <person name="Kiefer A.F."/>
            <person name="Nichols A."/>
            <person name="Cepeda A.J."/>
            <person name="Yan W."/>
            <person name="Fan B."/>
            <person name="Jiang Y."/>
            <person name="Adhikari A."/>
            <person name="Zheng C.-J."/>
            <person name="Schuster L."/>
            <person name="Cowan T.M."/>
            <person name="Smanski M.J."/>
            <person name="Chevrette M.G."/>
            <person name="De Carvalho L.P.S."/>
            <person name="Shen B."/>
        </authorList>
    </citation>
    <scope>NUCLEOTIDE SEQUENCE [LARGE SCALE GENOMIC DNA]</scope>
    <source>
        <strain evidence="1 2">NPDC058753</strain>
    </source>
</reference>
<organism evidence="1 2">
    <name type="scientific">Kitasatospora phosalacinea</name>
    <dbReference type="NCBI Taxonomy" id="2065"/>
    <lineage>
        <taxon>Bacteria</taxon>
        <taxon>Bacillati</taxon>
        <taxon>Actinomycetota</taxon>
        <taxon>Actinomycetes</taxon>
        <taxon>Kitasatosporales</taxon>
        <taxon>Streptomycetaceae</taxon>
        <taxon>Kitasatospora</taxon>
    </lineage>
</organism>
<gene>
    <name evidence="1" type="ORF">ACFW6T_04255</name>
</gene>
<dbReference type="RefSeq" id="WP_380320577.1">
    <property type="nucleotide sequence ID" value="NZ_JBHYPW010000011.1"/>
</dbReference>
<keyword evidence="2" id="KW-1185">Reference proteome</keyword>
<evidence type="ECO:0000313" key="2">
    <source>
        <dbReference type="Proteomes" id="UP001599542"/>
    </source>
</evidence>
<dbReference type="EMBL" id="JBHYPX010000005">
    <property type="protein sequence ID" value="MFE1351183.1"/>
    <property type="molecule type" value="Genomic_DNA"/>
</dbReference>
<evidence type="ECO:0000313" key="1">
    <source>
        <dbReference type="EMBL" id="MFE1351183.1"/>
    </source>
</evidence>
<proteinExistence type="predicted"/>
<accession>A0ABW6GET2</accession>
<comment type="caution">
    <text evidence="1">The sequence shown here is derived from an EMBL/GenBank/DDBJ whole genome shotgun (WGS) entry which is preliminary data.</text>
</comment>
<dbReference type="Proteomes" id="UP001599542">
    <property type="component" value="Unassembled WGS sequence"/>
</dbReference>
<protein>
    <submittedName>
        <fullName evidence="1">Uncharacterized protein</fullName>
    </submittedName>
</protein>